<reference evidence="9 10" key="1">
    <citation type="journal article" date="2019" name="Front. Microbiol.">
        <title>Thermoanaerosceptrum fracticalcis gen. nov. sp. nov., a Novel Fumarate-Fermenting Microorganism From a Deep Fractured Carbonate Aquifer of the US Great Basin.</title>
        <authorList>
            <person name="Hamilton-Brehm S.D."/>
            <person name="Stewart L.E."/>
            <person name="Zavarin M."/>
            <person name="Caldwell M."/>
            <person name="Lawson P.A."/>
            <person name="Onstott T.C."/>
            <person name="Grzymski J."/>
            <person name="Neveux I."/>
            <person name="Lollar B.S."/>
            <person name="Russell C.E."/>
            <person name="Moser D.P."/>
        </authorList>
    </citation>
    <scope>NUCLEOTIDE SEQUENCE [LARGE SCALE GENOMIC DNA]</scope>
    <source>
        <strain evidence="9 10">DRI-13</strain>
    </source>
</reference>
<evidence type="ECO:0000259" key="8">
    <source>
        <dbReference type="PROSITE" id="PS50850"/>
    </source>
</evidence>
<gene>
    <name evidence="9" type="ORF">BR63_15975</name>
</gene>
<feature type="transmembrane region" description="Helical" evidence="7">
    <location>
        <begin position="57"/>
        <end position="78"/>
    </location>
</feature>
<evidence type="ECO:0000313" key="9">
    <source>
        <dbReference type="EMBL" id="QNB47639.1"/>
    </source>
</evidence>
<dbReference type="RefSeq" id="WP_051966288.1">
    <property type="nucleotide sequence ID" value="NZ_CP045798.1"/>
</dbReference>
<dbReference type="EMBL" id="CP045798">
    <property type="protein sequence ID" value="QNB47639.1"/>
    <property type="molecule type" value="Genomic_DNA"/>
</dbReference>
<evidence type="ECO:0000256" key="3">
    <source>
        <dbReference type="ARBA" id="ARBA00022475"/>
    </source>
</evidence>
<dbReference type="PANTHER" id="PTHR23513">
    <property type="entry name" value="INTEGRAL MEMBRANE EFFLUX PROTEIN-RELATED"/>
    <property type="match status" value="1"/>
</dbReference>
<feature type="transmembrane region" description="Helical" evidence="7">
    <location>
        <begin position="27"/>
        <end position="45"/>
    </location>
</feature>
<comment type="subcellular location">
    <subcellularLocation>
        <location evidence="1">Cell membrane</location>
        <topology evidence="1">Multi-pass membrane protein</topology>
    </subcellularLocation>
</comment>
<evidence type="ECO:0000313" key="10">
    <source>
        <dbReference type="Proteomes" id="UP000515847"/>
    </source>
</evidence>
<keyword evidence="4 7" id="KW-0812">Transmembrane</keyword>
<feature type="transmembrane region" description="Helical" evidence="7">
    <location>
        <begin position="235"/>
        <end position="253"/>
    </location>
</feature>
<evidence type="ECO:0000256" key="6">
    <source>
        <dbReference type="ARBA" id="ARBA00023136"/>
    </source>
</evidence>
<evidence type="ECO:0000256" key="4">
    <source>
        <dbReference type="ARBA" id="ARBA00022692"/>
    </source>
</evidence>
<feature type="transmembrane region" description="Helical" evidence="7">
    <location>
        <begin position="273"/>
        <end position="293"/>
    </location>
</feature>
<proteinExistence type="predicted"/>
<dbReference type="Pfam" id="PF05977">
    <property type="entry name" value="MFS_3"/>
    <property type="match status" value="1"/>
</dbReference>
<dbReference type="InterPro" id="IPR036259">
    <property type="entry name" value="MFS_trans_sf"/>
</dbReference>
<feature type="domain" description="Major facilitator superfamily (MFS) profile" evidence="8">
    <location>
        <begin position="24"/>
        <end position="414"/>
    </location>
</feature>
<dbReference type="InterPro" id="IPR020846">
    <property type="entry name" value="MFS_dom"/>
</dbReference>
<feature type="transmembrane region" description="Helical" evidence="7">
    <location>
        <begin position="360"/>
        <end position="386"/>
    </location>
</feature>
<dbReference type="Gene3D" id="1.20.1250.20">
    <property type="entry name" value="MFS general substrate transporter like domains"/>
    <property type="match status" value="1"/>
</dbReference>
<dbReference type="Proteomes" id="UP000515847">
    <property type="component" value="Chromosome"/>
</dbReference>
<keyword evidence="3" id="KW-1003">Cell membrane</keyword>
<protein>
    <submittedName>
        <fullName evidence="9">MFS transporter</fullName>
    </submittedName>
</protein>
<evidence type="ECO:0000256" key="7">
    <source>
        <dbReference type="SAM" id="Phobius"/>
    </source>
</evidence>
<keyword evidence="10" id="KW-1185">Reference proteome</keyword>
<dbReference type="GO" id="GO:0022857">
    <property type="term" value="F:transmembrane transporter activity"/>
    <property type="evidence" value="ECO:0007669"/>
    <property type="project" value="InterPro"/>
</dbReference>
<dbReference type="InterPro" id="IPR010290">
    <property type="entry name" value="TM_effector"/>
</dbReference>
<evidence type="ECO:0000256" key="1">
    <source>
        <dbReference type="ARBA" id="ARBA00004651"/>
    </source>
</evidence>
<accession>A0A7G6E6D5</accession>
<dbReference type="GO" id="GO:0005886">
    <property type="term" value="C:plasma membrane"/>
    <property type="evidence" value="ECO:0007669"/>
    <property type="project" value="UniProtKB-SubCell"/>
</dbReference>
<dbReference type="AlphaFoldDB" id="A0A7G6E6D5"/>
<dbReference type="PROSITE" id="PS50850">
    <property type="entry name" value="MFS"/>
    <property type="match status" value="1"/>
</dbReference>
<evidence type="ECO:0000256" key="2">
    <source>
        <dbReference type="ARBA" id="ARBA00022448"/>
    </source>
</evidence>
<evidence type="ECO:0000256" key="5">
    <source>
        <dbReference type="ARBA" id="ARBA00022989"/>
    </source>
</evidence>
<feature type="transmembrane region" description="Helical" evidence="7">
    <location>
        <begin position="178"/>
        <end position="202"/>
    </location>
</feature>
<dbReference type="SUPFAM" id="SSF103473">
    <property type="entry name" value="MFS general substrate transporter"/>
    <property type="match status" value="1"/>
</dbReference>
<keyword evidence="2" id="KW-0813">Transport</keyword>
<feature type="transmembrane region" description="Helical" evidence="7">
    <location>
        <begin position="302"/>
        <end position="319"/>
    </location>
</feature>
<dbReference type="OrthoDB" id="9775268at2"/>
<organism evidence="9 10">
    <name type="scientific">Thermanaerosceptrum fracticalcis</name>
    <dbReference type="NCBI Taxonomy" id="1712410"/>
    <lineage>
        <taxon>Bacteria</taxon>
        <taxon>Bacillati</taxon>
        <taxon>Bacillota</taxon>
        <taxon>Clostridia</taxon>
        <taxon>Eubacteriales</taxon>
        <taxon>Peptococcaceae</taxon>
        <taxon>Thermanaerosceptrum</taxon>
    </lineage>
</organism>
<feature type="transmembrane region" description="Helical" evidence="7">
    <location>
        <begin position="90"/>
        <end position="110"/>
    </location>
</feature>
<sequence length="422" mass="45634">MAQKILGFPGDLSSHALSSLKHRNFRLFWFSQMISLMGTWMQNMAQGWLVLSLTDSAFKLGLATAVQFTPMLLFSLVAGAVADRLPKRRMLIATQVSLMVPALILGILTVTNRVQYWHVMVLAGLLGTANAFDMPARQSFIVEMVGKADLMNAIALNSSIFNAARVVGPAFAGLTIGWFGIGPCFLLNAASFLPIIISLTLIRTSPVGQKKEKLSEARLWENIREGLSYIRQTPLILRTIILMALMSIFALNFNVLTPVLARDNLGQGAEGYGYLMSAIGIGALMGALTLAMISHHGPRPKILLGGAVGLCTFEVLLALTTSYTWALLLLALTGWSMITFTASVNTTLQLNVPDHLRGRIMSVYALVFGGVLPIGSLFSGYVAQLWGAPRSLVLGSLLGLLSIISVVHLERREDSRTGSSSI</sequence>
<dbReference type="CDD" id="cd06173">
    <property type="entry name" value="MFS_MefA_like"/>
    <property type="match status" value="1"/>
</dbReference>
<feature type="transmembrane region" description="Helical" evidence="7">
    <location>
        <begin position="153"/>
        <end position="172"/>
    </location>
</feature>
<feature type="transmembrane region" description="Helical" evidence="7">
    <location>
        <begin position="116"/>
        <end position="132"/>
    </location>
</feature>
<dbReference type="PANTHER" id="PTHR23513:SF11">
    <property type="entry name" value="STAPHYLOFERRIN A TRANSPORTER"/>
    <property type="match status" value="1"/>
</dbReference>
<name>A0A7G6E6D5_THEFR</name>
<feature type="transmembrane region" description="Helical" evidence="7">
    <location>
        <begin position="392"/>
        <end position="409"/>
    </location>
</feature>
<feature type="transmembrane region" description="Helical" evidence="7">
    <location>
        <begin position="325"/>
        <end position="348"/>
    </location>
</feature>
<keyword evidence="6 7" id="KW-0472">Membrane</keyword>
<dbReference type="KEGG" id="tfr:BR63_15975"/>
<keyword evidence="5 7" id="KW-1133">Transmembrane helix</keyword>